<dbReference type="Proteomes" id="UP001159363">
    <property type="component" value="Chromosome 13"/>
</dbReference>
<evidence type="ECO:0000313" key="2">
    <source>
        <dbReference type="Proteomes" id="UP001159363"/>
    </source>
</evidence>
<name>A0ABQ9GA02_9NEOP</name>
<reference evidence="1 2" key="1">
    <citation type="submission" date="2023-02" db="EMBL/GenBank/DDBJ databases">
        <title>LHISI_Scaffold_Assembly.</title>
        <authorList>
            <person name="Stuart O.P."/>
            <person name="Cleave R."/>
            <person name="Magrath M.J.L."/>
            <person name="Mikheyev A.S."/>
        </authorList>
    </citation>
    <scope>NUCLEOTIDE SEQUENCE [LARGE SCALE GENOMIC DNA]</scope>
    <source>
        <strain evidence="1">Daus_M_001</strain>
        <tissue evidence="1">Leg muscle</tissue>
    </source>
</reference>
<dbReference type="EMBL" id="JARBHB010000014">
    <property type="protein sequence ID" value="KAJ8869254.1"/>
    <property type="molecule type" value="Genomic_DNA"/>
</dbReference>
<accession>A0ABQ9GA02</accession>
<gene>
    <name evidence="1" type="ORF">PR048_030826</name>
</gene>
<sequence length="485" mass="52723">MGGNPENPMITKSGDTVWDCSSESIVCIQNSITPLDRQRIKEYVTLTEDCEELLPAGIMTLASHQGGPSSNPGGVAPEISHVGIVLDDAAGRRVFSGTFLFPRPCIPALLLTHLASLSSALRSACQIGDDRSQRKWSASHRILAKSLPEECQVKEASRSIGLANRPLNQPIPSLSQTSKVRDEHHLLFYLAHYVYTHVTISACYQAPSITTVYNHCSRVSDVSHTTSLPGSNSTEQLTSTAGARCKDAVLQRILHGFPLHVRGFHIKSVHKVPIGMLRLGFAATGGCFASVSSCVLRLDAARVSGSRSCGRGDACSEEAACQTGSAPASRPQHTARWYYPYLSTAVTSPLLPLFTLPPVFRPEPAARITIPAANLKLATSLLFNTFWSALELRSSNASFKPTSRGVVGWCASDPECGRLWVRIPVLEEIFLSAPRLAPYNIGFERYSDRGNFLPSLEIAASRRGPPPVPRVYACRSRTRDLIKPH</sequence>
<proteinExistence type="predicted"/>
<organism evidence="1 2">
    <name type="scientific">Dryococelus australis</name>
    <dbReference type="NCBI Taxonomy" id="614101"/>
    <lineage>
        <taxon>Eukaryota</taxon>
        <taxon>Metazoa</taxon>
        <taxon>Ecdysozoa</taxon>
        <taxon>Arthropoda</taxon>
        <taxon>Hexapoda</taxon>
        <taxon>Insecta</taxon>
        <taxon>Pterygota</taxon>
        <taxon>Neoptera</taxon>
        <taxon>Polyneoptera</taxon>
        <taxon>Phasmatodea</taxon>
        <taxon>Verophasmatodea</taxon>
        <taxon>Anareolatae</taxon>
        <taxon>Phasmatidae</taxon>
        <taxon>Eurycanthinae</taxon>
        <taxon>Dryococelus</taxon>
    </lineage>
</organism>
<evidence type="ECO:0000313" key="1">
    <source>
        <dbReference type="EMBL" id="KAJ8869254.1"/>
    </source>
</evidence>
<keyword evidence="2" id="KW-1185">Reference proteome</keyword>
<comment type="caution">
    <text evidence="1">The sequence shown here is derived from an EMBL/GenBank/DDBJ whole genome shotgun (WGS) entry which is preliminary data.</text>
</comment>
<protein>
    <submittedName>
        <fullName evidence="1">Uncharacterized protein</fullName>
    </submittedName>
</protein>